<evidence type="ECO:0000256" key="8">
    <source>
        <dbReference type="SAM" id="Phobius"/>
    </source>
</evidence>
<evidence type="ECO:0000256" key="1">
    <source>
        <dbReference type="ARBA" id="ARBA00004141"/>
    </source>
</evidence>
<evidence type="ECO:0000313" key="11">
    <source>
        <dbReference type="Proteomes" id="UP000231932"/>
    </source>
</evidence>
<evidence type="ECO:0000256" key="3">
    <source>
        <dbReference type="ARBA" id="ARBA00022692"/>
    </source>
</evidence>
<dbReference type="OrthoDB" id="9764568at2"/>
<dbReference type="GO" id="GO:0004129">
    <property type="term" value="F:cytochrome-c oxidase activity"/>
    <property type="evidence" value="ECO:0007669"/>
    <property type="project" value="InterPro"/>
</dbReference>
<dbReference type="GO" id="GO:0020037">
    <property type="term" value="F:heme binding"/>
    <property type="evidence" value="ECO:0007669"/>
    <property type="project" value="InterPro"/>
</dbReference>
<evidence type="ECO:0000259" key="9">
    <source>
        <dbReference type="PROSITE" id="PS50855"/>
    </source>
</evidence>
<feature type="transmembrane region" description="Helical" evidence="8">
    <location>
        <begin position="260"/>
        <end position="278"/>
    </location>
</feature>
<feature type="transmembrane region" description="Helical" evidence="8">
    <location>
        <begin position="179"/>
        <end position="206"/>
    </location>
</feature>
<feature type="domain" description="Cytochrome oxidase subunit I profile" evidence="9">
    <location>
        <begin position="20"/>
        <end position="492"/>
    </location>
</feature>
<keyword evidence="5 8" id="KW-1133">Transmembrane helix</keyword>
<feature type="transmembrane region" description="Helical" evidence="8">
    <location>
        <begin position="21"/>
        <end position="42"/>
    </location>
</feature>
<reference evidence="11" key="1">
    <citation type="submission" date="2017-11" db="EMBL/GenBank/DDBJ databases">
        <title>Complete Genome Sequence of Kyrpidia sp. Strain EA-1, a thermophilic, hydrogen-oxidizing Bacterium, isolated from the Azores.</title>
        <authorList>
            <person name="Reiner J.E."/>
            <person name="Lapp C.J."/>
            <person name="Bunk B."/>
            <person name="Gescher J."/>
        </authorList>
    </citation>
    <scope>NUCLEOTIDE SEQUENCE [LARGE SCALE GENOMIC DNA]</scope>
    <source>
        <strain evidence="11">EA-1</strain>
    </source>
</reference>
<dbReference type="AlphaFoldDB" id="A0A2K8N6E8"/>
<dbReference type="PANTHER" id="PTHR10422">
    <property type="entry name" value="CYTOCHROME C OXIDASE SUBUNIT 1"/>
    <property type="match status" value="1"/>
</dbReference>
<gene>
    <name evidence="10" type="ORF">CVV65_03660</name>
</gene>
<dbReference type="PANTHER" id="PTHR10422:SF40">
    <property type="entry name" value="CYTOCHROME C OXIDASE SUBUNIT I"/>
    <property type="match status" value="1"/>
</dbReference>
<feature type="transmembrane region" description="Helical" evidence="8">
    <location>
        <begin position="382"/>
        <end position="402"/>
    </location>
</feature>
<keyword evidence="11" id="KW-1185">Reference proteome</keyword>
<evidence type="ECO:0000256" key="7">
    <source>
        <dbReference type="RuleBase" id="RU000370"/>
    </source>
</evidence>
<dbReference type="InterPro" id="IPR023615">
    <property type="entry name" value="Cyt_c_Oxase_su1_BS"/>
</dbReference>
<keyword evidence="2 7" id="KW-0679">Respiratory chain</keyword>
<feature type="transmembrane region" description="Helical" evidence="8">
    <location>
        <begin position="226"/>
        <end position="248"/>
    </location>
</feature>
<dbReference type="Gene3D" id="1.20.210.10">
    <property type="entry name" value="Cytochrome c oxidase-like, subunit I domain"/>
    <property type="match status" value="1"/>
</dbReference>
<dbReference type="PRINTS" id="PR01165">
    <property type="entry name" value="CYCOXIDASEI"/>
</dbReference>
<evidence type="ECO:0000256" key="4">
    <source>
        <dbReference type="ARBA" id="ARBA00022982"/>
    </source>
</evidence>
<keyword evidence="7" id="KW-0479">Metal-binding</keyword>
<organism evidence="10 11">
    <name type="scientific">Kyrpidia spormannii</name>
    <dbReference type="NCBI Taxonomy" id="2055160"/>
    <lineage>
        <taxon>Bacteria</taxon>
        <taxon>Bacillati</taxon>
        <taxon>Bacillota</taxon>
        <taxon>Bacilli</taxon>
        <taxon>Bacillales</taxon>
        <taxon>Alicyclobacillaceae</taxon>
        <taxon>Kyrpidia</taxon>
    </lineage>
</organism>
<dbReference type="GO" id="GO:0009060">
    <property type="term" value="P:aerobic respiration"/>
    <property type="evidence" value="ECO:0007669"/>
    <property type="project" value="InterPro"/>
</dbReference>
<dbReference type="RefSeq" id="WP_100666990.1">
    <property type="nucleotide sequence ID" value="NZ_CP024955.1"/>
</dbReference>
<feature type="transmembrane region" description="Helical" evidence="8">
    <location>
        <begin position="343"/>
        <end position="362"/>
    </location>
</feature>
<feature type="transmembrane region" description="Helical" evidence="8">
    <location>
        <begin position="290"/>
        <end position="314"/>
    </location>
</feature>
<sequence>MAEAQVAEAQNVRVDRAAARLSLAYVLVAFLSFGVAAIAGLLQGLDRGGVITLPKWLNYYQILTAHGVYMGLLFTTYFIIGFFFSGVARTTGGSLPPVARRLGWLGWWMMVIGQVAATFEVLAGNASVLYTFYAPMKASPLFYIGTALVVVGSWFGGYGVFAAYRIWKRKNPGKLSPLFTFMAFATMLLWQIATIGVALEVVLQLIPWSFGWVSTVNVLLSRMLFWYFGHPLVYFWLLPAYTMWYAVMPKIVGGKVFSDALARTSFVMFILLSTPVGFHHQLLEPGIPPLWKFLHVILTMFVVIPSLMTAFNMFAVFESAGRAKGATGLFGWFKKLPWNDVRFMVPMMGMIAFIPGGAGGIVNASNQMNEVVHNTIFVTGHFHLTVGTAVAMTFFGISYWLLPHLTGRKLTRAANRVGLIQAVIWGTGMLLMSGAMHYMGLLGVPRRTAYTTYMNDPTALSWMPLEGVMALGGTLLFIGAMLMIGMVVYLTWFAPKGFEEYPIGEVANPAEATPRLLERWPVLISLAAVLILVAYAYPVIDTLQNAPPSAPGIRTW</sequence>
<feature type="transmembrane region" description="Helical" evidence="8">
    <location>
        <begin position="62"/>
        <end position="84"/>
    </location>
</feature>
<protein>
    <submittedName>
        <fullName evidence="10">Cytochrome C</fullName>
    </submittedName>
</protein>
<evidence type="ECO:0000256" key="5">
    <source>
        <dbReference type="ARBA" id="ARBA00022989"/>
    </source>
</evidence>
<feature type="transmembrane region" description="Helical" evidence="8">
    <location>
        <begin position="422"/>
        <end position="444"/>
    </location>
</feature>
<dbReference type="Proteomes" id="UP000231932">
    <property type="component" value="Chromosome"/>
</dbReference>
<keyword evidence="7" id="KW-0813">Transport</keyword>
<dbReference type="InterPro" id="IPR023616">
    <property type="entry name" value="Cyt_c_oxase-like_su1_dom"/>
</dbReference>
<evidence type="ECO:0000256" key="2">
    <source>
        <dbReference type="ARBA" id="ARBA00022660"/>
    </source>
</evidence>
<feature type="transmembrane region" description="Helical" evidence="8">
    <location>
        <begin position="468"/>
        <end position="492"/>
    </location>
</feature>
<comment type="subcellular location">
    <subcellularLocation>
        <location evidence="1">Membrane</location>
        <topology evidence="1">Multi-pass membrane protein</topology>
    </subcellularLocation>
</comment>
<feature type="transmembrane region" description="Helical" evidence="8">
    <location>
        <begin position="105"/>
        <end position="130"/>
    </location>
</feature>
<dbReference type="InterPro" id="IPR000883">
    <property type="entry name" value="Cyt_C_Oxase_1"/>
</dbReference>
<accession>A0A2K8N6E8</accession>
<dbReference type="InterPro" id="IPR036927">
    <property type="entry name" value="Cyt_c_oxase-like_su1_sf"/>
</dbReference>
<evidence type="ECO:0000313" key="10">
    <source>
        <dbReference type="EMBL" id="ATY84160.1"/>
    </source>
</evidence>
<dbReference type="PROSITE" id="PS50855">
    <property type="entry name" value="COX1"/>
    <property type="match status" value="1"/>
</dbReference>
<proteinExistence type="inferred from homology"/>
<comment type="similarity">
    <text evidence="7">Belongs to the heme-copper respiratory oxidase family.</text>
</comment>
<keyword evidence="7" id="KW-0408">Iron</keyword>
<feature type="transmembrane region" description="Helical" evidence="8">
    <location>
        <begin position="520"/>
        <end position="540"/>
    </location>
</feature>
<dbReference type="InterPro" id="IPR033943">
    <property type="entry name" value="Ba3-like_Oxidase_I"/>
</dbReference>
<keyword evidence="7" id="KW-0349">Heme</keyword>
<evidence type="ECO:0000256" key="6">
    <source>
        <dbReference type="ARBA" id="ARBA00023136"/>
    </source>
</evidence>
<name>A0A2K8N6E8_9BACL</name>
<dbReference type="SUPFAM" id="SSF81442">
    <property type="entry name" value="Cytochrome c oxidase subunit I-like"/>
    <property type="match status" value="1"/>
</dbReference>
<dbReference type="KEGG" id="kyr:CVV65_03660"/>
<keyword evidence="3 7" id="KW-0812">Transmembrane</keyword>
<dbReference type="Pfam" id="PF00115">
    <property type="entry name" value="COX1"/>
    <property type="match status" value="1"/>
</dbReference>
<dbReference type="CDD" id="cd01660">
    <property type="entry name" value="ba3-like_Oxidase_I"/>
    <property type="match status" value="1"/>
</dbReference>
<dbReference type="PROSITE" id="PS00077">
    <property type="entry name" value="COX1_CUB"/>
    <property type="match status" value="1"/>
</dbReference>
<dbReference type="EMBL" id="CP024955">
    <property type="protein sequence ID" value="ATY84160.1"/>
    <property type="molecule type" value="Genomic_DNA"/>
</dbReference>
<dbReference type="GO" id="GO:0016020">
    <property type="term" value="C:membrane"/>
    <property type="evidence" value="ECO:0007669"/>
    <property type="project" value="UniProtKB-SubCell"/>
</dbReference>
<keyword evidence="4 7" id="KW-0249">Electron transport</keyword>
<keyword evidence="6 8" id="KW-0472">Membrane</keyword>
<feature type="transmembrane region" description="Helical" evidence="8">
    <location>
        <begin position="142"/>
        <end position="167"/>
    </location>
</feature>